<dbReference type="EMBL" id="FUEG01000001">
    <property type="protein sequence ID" value="SJK97489.1"/>
    <property type="molecule type" value="Genomic_DNA"/>
</dbReference>
<evidence type="ECO:0000256" key="1">
    <source>
        <dbReference type="SAM" id="MobiDB-lite"/>
    </source>
</evidence>
<dbReference type="AlphaFoldDB" id="A0A284QLZ5"/>
<feature type="region of interest" description="Disordered" evidence="1">
    <location>
        <begin position="1"/>
        <end position="98"/>
    </location>
</feature>
<feature type="region of interest" description="Disordered" evidence="1">
    <location>
        <begin position="620"/>
        <end position="704"/>
    </location>
</feature>
<keyword evidence="3" id="KW-1185">Reference proteome</keyword>
<feature type="compositionally biased region" description="Polar residues" evidence="1">
    <location>
        <begin position="518"/>
        <end position="534"/>
    </location>
</feature>
<evidence type="ECO:0000313" key="3">
    <source>
        <dbReference type="Proteomes" id="UP000219338"/>
    </source>
</evidence>
<feature type="compositionally biased region" description="Low complexity" evidence="1">
    <location>
        <begin position="265"/>
        <end position="275"/>
    </location>
</feature>
<feature type="compositionally biased region" description="Polar residues" evidence="1">
    <location>
        <begin position="276"/>
        <end position="318"/>
    </location>
</feature>
<dbReference type="OMA" id="WQCAREN"/>
<dbReference type="STRING" id="47428.A0A284QLZ5"/>
<gene>
    <name evidence="2" type="ORF">ARMOST_00741</name>
</gene>
<protein>
    <submittedName>
        <fullName evidence="2">Uncharacterized protein</fullName>
    </submittedName>
</protein>
<accession>A0A284QLZ5</accession>
<feature type="compositionally biased region" description="Basic residues" evidence="1">
    <location>
        <begin position="694"/>
        <end position="704"/>
    </location>
</feature>
<feature type="region of interest" description="Disordered" evidence="1">
    <location>
        <begin position="518"/>
        <end position="575"/>
    </location>
</feature>
<proteinExistence type="predicted"/>
<dbReference type="Proteomes" id="UP000219338">
    <property type="component" value="Unassembled WGS sequence"/>
</dbReference>
<feature type="compositionally biased region" description="Basic and acidic residues" evidence="1">
    <location>
        <begin position="332"/>
        <end position="344"/>
    </location>
</feature>
<evidence type="ECO:0000313" key="2">
    <source>
        <dbReference type="EMBL" id="SJK97489.1"/>
    </source>
</evidence>
<feature type="compositionally biased region" description="Pro residues" evidence="1">
    <location>
        <begin position="537"/>
        <end position="553"/>
    </location>
</feature>
<feature type="compositionally biased region" description="Basic and acidic residues" evidence="1">
    <location>
        <begin position="251"/>
        <end position="264"/>
    </location>
</feature>
<feature type="compositionally biased region" description="Polar residues" evidence="1">
    <location>
        <begin position="561"/>
        <end position="575"/>
    </location>
</feature>
<feature type="compositionally biased region" description="Basic and acidic residues" evidence="1">
    <location>
        <begin position="682"/>
        <end position="693"/>
    </location>
</feature>
<feature type="compositionally biased region" description="Low complexity" evidence="1">
    <location>
        <begin position="16"/>
        <end position="37"/>
    </location>
</feature>
<reference evidence="3" key="1">
    <citation type="journal article" date="2017" name="Nat. Ecol. Evol.">
        <title>Genome expansion and lineage-specific genetic innovations in the forest pathogenic fungi Armillaria.</title>
        <authorList>
            <person name="Sipos G."/>
            <person name="Prasanna A.N."/>
            <person name="Walter M.C."/>
            <person name="O'Connor E."/>
            <person name="Balint B."/>
            <person name="Krizsan K."/>
            <person name="Kiss B."/>
            <person name="Hess J."/>
            <person name="Varga T."/>
            <person name="Slot J."/>
            <person name="Riley R."/>
            <person name="Boka B."/>
            <person name="Rigling D."/>
            <person name="Barry K."/>
            <person name="Lee J."/>
            <person name="Mihaltcheva S."/>
            <person name="LaButti K."/>
            <person name="Lipzen A."/>
            <person name="Waldron R."/>
            <person name="Moloney N.M."/>
            <person name="Sperisen C."/>
            <person name="Kredics L."/>
            <person name="Vagvoelgyi C."/>
            <person name="Patrignani A."/>
            <person name="Fitzpatrick D."/>
            <person name="Nagy I."/>
            <person name="Doyle S."/>
            <person name="Anderson J.B."/>
            <person name="Grigoriev I.V."/>
            <person name="Gueldener U."/>
            <person name="Muensterkoetter M."/>
            <person name="Nagy L.G."/>
        </authorList>
    </citation>
    <scope>NUCLEOTIDE SEQUENCE [LARGE SCALE GENOMIC DNA]</scope>
    <source>
        <strain evidence="3">C18/9</strain>
    </source>
</reference>
<organism evidence="2 3">
    <name type="scientific">Armillaria ostoyae</name>
    <name type="common">Armillaria root rot fungus</name>
    <dbReference type="NCBI Taxonomy" id="47428"/>
    <lineage>
        <taxon>Eukaryota</taxon>
        <taxon>Fungi</taxon>
        <taxon>Dikarya</taxon>
        <taxon>Basidiomycota</taxon>
        <taxon>Agaricomycotina</taxon>
        <taxon>Agaricomycetes</taxon>
        <taxon>Agaricomycetidae</taxon>
        <taxon>Agaricales</taxon>
        <taxon>Marasmiineae</taxon>
        <taxon>Physalacriaceae</taxon>
        <taxon>Armillaria</taxon>
    </lineage>
</organism>
<dbReference type="OrthoDB" id="2573559at2759"/>
<name>A0A284QLZ5_ARMOS</name>
<feature type="region of interest" description="Disordered" evidence="1">
    <location>
        <begin position="243"/>
        <end position="351"/>
    </location>
</feature>
<sequence>MADDRKYVDRAVQTDPAVSLLSSPASSPSSAVATSPAELSAYTDPNDASSLLDSSPAVRRLHKPRLPFNGPSRAPTGTDRVVSLPETSPPSRVNPGGSGARIVSLTECSKSALPKDDSFSSECFDTSIFTDTSGTHISSENSIQHIRARRLHYYGLPRTPSPPSSPESIMIIGNDVQVPVSFLHHKSESQPTFEENEGWLTWANSPPRPIPALHGPLSLPYARCPSGAEGTIVEGEDMSRMIWGLGTDAPSDSRQHPSGGEKKAAQLPSALAQSQRPKSQVPQYTVRQNSQSLPILPTLASSKRNTSTLQSPQVNSSLIPDKPNMRASHANSRYERHSNFESTRRSSFPEPLQDFSRADDCLVGLGIQWSANSFGKDTNHPYNSVSSLSRISPILPQSGPRLFVESRTNPQLTSQVIIPTGPRMSAIDIAHQYRIKQLQSALPTPPNSSEPQWSPYFSESSNDILYHEFDPSMPFDRFQRPVLEARNPDAELRRFVVERMNNPDIFIDDPPVFSARMSRQTSYRSVSQDSQTFFEMSPPPPGPPPNSPLPPAPSAYSKPSRNTSMPHSPTSPEFQNYFCTMSRQPRSIPLARLIQRRLSAVPEEDAEGFLESTAPFSSMLRNINSHSPPTVHLGRKVGRSPSPQKGRSGPRSDPFVLGAKQRFASAFNNTADHRKSRHVHRSDKENGAEETVAKKGRKNKKSVN</sequence>